<keyword evidence="3 5" id="KW-0689">Ribosomal protein</keyword>
<dbReference type="InterPro" id="IPR011035">
    <property type="entry name" value="Ribosomal_bL25/Gln-tRNA_synth"/>
</dbReference>
<organism evidence="9 10">
    <name type="scientific">[Clostridium] ultunense Esp</name>
    <dbReference type="NCBI Taxonomy" id="1288971"/>
    <lineage>
        <taxon>Bacteria</taxon>
        <taxon>Bacillati</taxon>
        <taxon>Bacillota</taxon>
        <taxon>Tissierellia</taxon>
        <taxon>Tissierellales</taxon>
        <taxon>Tepidimicrobiaceae</taxon>
        <taxon>Schnuerera</taxon>
    </lineage>
</organism>
<evidence type="ECO:0000313" key="9">
    <source>
        <dbReference type="EMBL" id="SHD76139.1"/>
    </source>
</evidence>
<dbReference type="Gene3D" id="2.40.240.10">
    <property type="entry name" value="Ribosomal Protein L25, Chain P"/>
    <property type="match status" value="1"/>
</dbReference>
<keyword evidence="4 5" id="KW-0687">Ribonucleoprotein</keyword>
<dbReference type="GO" id="GO:0006412">
    <property type="term" value="P:translation"/>
    <property type="evidence" value="ECO:0007669"/>
    <property type="project" value="UniProtKB-UniRule"/>
</dbReference>
<dbReference type="InterPro" id="IPR020056">
    <property type="entry name" value="Rbsml_bL25/Gln-tRNA_synth_N"/>
</dbReference>
<sequence>MAAIKIQVERRTGLGKNKVDKLRQGDFVPGVVYGKGEETEHIQVDRRSFDKVYRSAGMSTLIDLELDGNIAPVLIKEVQVHPFKRQYLHVDFQKLNMDETVKLTIPIILVGRENIEDKEAILIQQLDEIEIECLPMDIPQSIEVDVSHIDFNTPVFVSDLDIFTNEDIVVFREADDVIASLIEPTSEEELEELEEDVEEIDADEVPVIGEEESEEEPEEE</sequence>
<evidence type="ECO:0000256" key="3">
    <source>
        <dbReference type="ARBA" id="ARBA00022980"/>
    </source>
</evidence>
<dbReference type="InterPro" id="IPR020930">
    <property type="entry name" value="Ribosomal_uL5_bac-type"/>
</dbReference>
<name>M1ZGW2_9FIRM</name>
<feature type="region of interest" description="Disordered" evidence="6">
    <location>
        <begin position="186"/>
        <end position="220"/>
    </location>
</feature>
<dbReference type="Gene3D" id="2.170.120.20">
    <property type="entry name" value="Ribosomal protein L25, beta domain"/>
    <property type="match status" value="1"/>
</dbReference>
<evidence type="ECO:0000256" key="6">
    <source>
        <dbReference type="SAM" id="MobiDB-lite"/>
    </source>
</evidence>
<dbReference type="SUPFAM" id="SSF50715">
    <property type="entry name" value="Ribosomal protein L25-like"/>
    <property type="match status" value="1"/>
</dbReference>
<dbReference type="AlphaFoldDB" id="M1ZGW2"/>
<evidence type="ECO:0000256" key="5">
    <source>
        <dbReference type="HAMAP-Rule" id="MF_01334"/>
    </source>
</evidence>
<comment type="subunit">
    <text evidence="5">Part of the 50S ribosomal subunit; part of the 5S rRNA/L5/L18/L25 subcomplex. Contacts the 5S rRNA. Binds to the 5S rRNA independently of L5 and L18.</text>
</comment>
<accession>M1ZGW2</accession>
<dbReference type="GO" id="GO:0022625">
    <property type="term" value="C:cytosolic large ribosomal subunit"/>
    <property type="evidence" value="ECO:0007669"/>
    <property type="project" value="TreeGrafter"/>
</dbReference>
<dbReference type="PANTHER" id="PTHR33284">
    <property type="entry name" value="RIBOSOMAL PROTEIN L25/GLN-TRNA SYNTHETASE, ANTI-CODON-BINDING DOMAIN-CONTAINING PROTEIN"/>
    <property type="match status" value="1"/>
</dbReference>
<gene>
    <name evidence="5 9" type="primary">rplY</name>
    <name evidence="5" type="synonym">ctc</name>
    <name evidence="9" type="ORF">CUESP1_0759</name>
</gene>
<dbReference type="PANTHER" id="PTHR33284:SF1">
    <property type="entry name" value="RIBOSOMAL PROTEIN L25_GLN-TRNA SYNTHETASE, ANTI-CODON-BINDING DOMAIN-CONTAINING PROTEIN"/>
    <property type="match status" value="1"/>
</dbReference>
<evidence type="ECO:0000313" key="10">
    <source>
        <dbReference type="Proteomes" id="UP000245423"/>
    </source>
</evidence>
<protein>
    <recommendedName>
        <fullName evidence="5">Large ribosomal subunit protein bL25</fullName>
    </recommendedName>
    <alternativeName>
        <fullName evidence="5">General stress protein CTC</fullName>
    </alternativeName>
</protein>
<keyword evidence="10" id="KW-1185">Reference proteome</keyword>
<keyword evidence="2 5" id="KW-0694">RNA-binding</keyword>
<evidence type="ECO:0000256" key="4">
    <source>
        <dbReference type="ARBA" id="ARBA00023274"/>
    </source>
</evidence>
<dbReference type="InterPro" id="IPR029751">
    <property type="entry name" value="Ribosomal_L25_dom"/>
</dbReference>
<dbReference type="Pfam" id="PF01386">
    <property type="entry name" value="Ribosomal_L25p"/>
    <property type="match status" value="1"/>
</dbReference>
<dbReference type="CDD" id="cd00495">
    <property type="entry name" value="Ribosomal_L25_TL5_CTC"/>
    <property type="match status" value="1"/>
</dbReference>
<evidence type="ECO:0000256" key="2">
    <source>
        <dbReference type="ARBA" id="ARBA00022884"/>
    </source>
</evidence>
<dbReference type="GO" id="GO:0003735">
    <property type="term" value="F:structural constituent of ribosome"/>
    <property type="evidence" value="ECO:0007669"/>
    <property type="project" value="InterPro"/>
</dbReference>
<dbReference type="EMBL" id="LT669839">
    <property type="protein sequence ID" value="SHD76139.1"/>
    <property type="molecule type" value="Genomic_DNA"/>
</dbReference>
<comment type="function">
    <text evidence="5">This is one of the proteins that binds to the 5S RNA in the ribosome where it forms part of the central protuberance.</text>
</comment>
<dbReference type="RefSeq" id="WP_005587846.1">
    <property type="nucleotide sequence ID" value="NZ_LT669839.1"/>
</dbReference>
<dbReference type="Pfam" id="PF14693">
    <property type="entry name" value="Ribosomal_TL5_C"/>
    <property type="match status" value="1"/>
</dbReference>
<reference evidence="9 10" key="1">
    <citation type="submission" date="2016-11" db="EMBL/GenBank/DDBJ databases">
        <authorList>
            <person name="Manzoor S."/>
        </authorList>
    </citation>
    <scope>NUCLEOTIDE SEQUENCE [LARGE SCALE GENOMIC DNA]</scope>
    <source>
        <strain evidence="9">Clostridium ultunense strain Esp</strain>
    </source>
</reference>
<dbReference type="InterPro" id="IPR001021">
    <property type="entry name" value="Ribosomal_bL25_long"/>
</dbReference>
<dbReference type="HOGENOM" id="CLU_075939_2_0_9"/>
<dbReference type="OrthoDB" id="9790002at2"/>
<dbReference type="InterPro" id="IPR037121">
    <property type="entry name" value="Ribosomal_bL25_C"/>
</dbReference>
<dbReference type="GO" id="GO:0008097">
    <property type="term" value="F:5S rRNA binding"/>
    <property type="evidence" value="ECO:0007669"/>
    <property type="project" value="InterPro"/>
</dbReference>
<proteinExistence type="inferred from homology"/>
<keyword evidence="1 5" id="KW-0699">rRNA-binding</keyword>
<comment type="similarity">
    <text evidence="5">Belongs to the bacterial ribosomal protein bL25 family. CTC subfamily.</text>
</comment>
<feature type="domain" description="Large ribosomal subunit protein bL25 L25" evidence="7">
    <location>
        <begin position="6"/>
        <end position="92"/>
    </location>
</feature>
<dbReference type="Proteomes" id="UP000245423">
    <property type="component" value="Chromosome 1"/>
</dbReference>
<evidence type="ECO:0000259" key="8">
    <source>
        <dbReference type="Pfam" id="PF14693"/>
    </source>
</evidence>
<dbReference type="NCBIfam" id="TIGR00731">
    <property type="entry name" value="bL25_bact_ctc"/>
    <property type="match status" value="1"/>
</dbReference>
<evidence type="ECO:0000259" key="7">
    <source>
        <dbReference type="Pfam" id="PF01386"/>
    </source>
</evidence>
<dbReference type="HAMAP" id="MF_01334">
    <property type="entry name" value="Ribosomal_bL25_CTC"/>
    <property type="match status" value="1"/>
</dbReference>
<dbReference type="InterPro" id="IPR020057">
    <property type="entry name" value="Ribosomal_bL25_b-dom"/>
</dbReference>
<feature type="domain" description="Large ribosomal subunit protein bL25 beta" evidence="8">
    <location>
        <begin position="101"/>
        <end position="184"/>
    </location>
</feature>
<evidence type="ECO:0000256" key="1">
    <source>
        <dbReference type="ARBA" id="ARBA00022730"/>
    </source>
</evidence>